<protein>
    <recommendedName>
        <fullName evidence="2">Ferric reductase NAD binding domain-containing protein</fullName>
    </recommendedName>
</protein>
<dbReference type="InterPro" id="IPR050369">
    <property type="entry name" value="RBOH/FRE"/>
</dbReference>
<organism evidence="3 4">
    <name type="scientific">Beta vulgaris subsp. vulgaris</name>
    <name type="common">Beet</name>
    <dbReference type="NCBI Taxonomy" id="3555"/>
    <lineage>
        <taxon>Eukaryota</taxon>
        <taxon>Viridiplantae</taxon>
        <taxon>Streptophyta</taxon>
        <taxon>Embryophyta</taxon>
        <taxon>Tracheophyta</taxon>
        <taxon>Spermatophyta</taxon>
        <taxon>Magnoliopsida</taxon>
        <taxon>eudicotyledons</taxon>
        <taxon>Gunneridae</taxon>
        <taxon>Pentapetalae</taxon>
        <taxon>Caryophyllales</taxon>
        <taxon>Chenopodiaceae</taxon>
        <taxon>Betoideae</taxon>
        <taxon>Beta</taxon>
    </lineage>
</organism>
<dbReference type="Proteomes" id="UP000035740">
    <property type="component" value="Unassembled WGS sequence"/>
</dbReference>
<dbReference type="Gene3D" id="3.40.50.80">
    <property type="entry name" value="Nucleotide-binding domain of ferredoxin-NADP reductase (FNR) module"/>
    <property type="match status" value="1"/>
</dbReference>
<dbReference type="GO" id="GO:0005886">
    <property type="term" value="C:plasma membrane"/>
    <property type="evidence" value="ECO:0007669"/>
    <property type="project" value="TreeGrafter"/>
</dbReference>
<name>A0A0J8AXC0_BETVV</name>
<dbReference type="Pfam" id="PF08030">
    <property type="entry name" value="NAD_binding_6"/>
    <property type="match status" value="1"/>
</dbReference>
<feature type="domain" description="Ferric reductase NAD binding" evidence="2">
    <location>
        <begin position="20"/>
        <end position="169"/>
    </location>
</feature>
<dbReference type="PANTHER" id="PTHR11972">
    <property type="entry name" value="NADPH OXIDASE"/>
    <property type="match status" value="1"/>
</dbReference>
<evidence type="ECO:0000313" key="4">
    <source>
        <dbReference type="Proteomes" id="UP000035740"/>
    </source>
</evidence>
<feature type="non-terminal residue" evidence="3">
    <location>
        <position position="170"/>
    </location>
</feature>
<gene>
    <name evidence="3" type="ORF">BVRB_031110</name>
</gene>
<dbReference type="AlphaFoldDB" id="A0A0J8AXC0"/>
<proteinExistence type="predicted"/>
<dbReference type="InterPro" id="IPR013121">
    <property type="entry name" value="Fe_red_NAD-bd_6"/>
</dbReference>
<dbReference type="OrthoDB" id="167398at2759"/>
<sequence length="170" mass="19821">MVRNRWKFSIGRSYPDHVYFFFVTSHKEINSFRWVIRMLKEADDEVHNLWAVNKNFVDNKTFQFHIYVTSAPDNCKPFGPINIEDDVKFWGSKLHADENLVLVNAEWTEIELLNALQCPPKKTQRLGNIYVHRGRPDWSKQFENVANTHPANDIGVAYCGNPVIASNLKE</sequence>
<evidence type="ECO:0000259" key="2">
    <source>
        <dbReference type="Pfam" id="PF08030"/>
    </source>
</evidence>
<evidence type="ECO:0000313" key="3">
    <source>
        <dbReference type="EMBL" id="KMS93474.1"/>
    </source>
</evidence>
<keyword evidence="1" id="KW-0560">Oxidoreductase</keyword>
<accession>A0A0J8AXC0</accession>
<keyword evidence="4" id="KW-1185">Reference proteome</keyword>
<dbReference type="EMBL" id="KQ102376">
    <property type="protein sequence ID" value="KMS93474.1"/>
    <property type="molecule type" value="Genomic_DNA"/>
</dbReference>
<dbReference type="PANTHER" id="PTHR11972:SF153">
    <property type="entry name" value="SUPEROXIDE-GENERATING NADPH OXIDASE HEAVY CHAIN SUBUNIT A"/>
    <property type="match status" value="1"/>
</dbReference>
<evidence type="ECO:0000256" key="1">
    <source>
        <dbReference type="ARBA" id="ARBA00023002"/>
    </source>
</evidence>
<dbReference type="InterPro" id="IPR039261">
    <property type="entry name" value="FNR_nucleotide-bd"/>
</dbReference>
<dbReference type="GO" id="GO:0016491">
    <property type="term" value="F:oxidoreductase activity"/>
    <property type="evidence" value="ECO:0007669"/>
    <property type="project" value="UniProtKB-KW"/>
</dbReference>
<reference evidence="3 4" key="1">
    <citation type="journal article" date="2014" name="Nature">
        <title>The genome of the recently domesticated crop plant sugar beet (Beta vulgaris).</title>
        <authorList>
            <person name="Dohm J.C."/>
            <person name="Minoche A.E."/>
            <person name="Holtgrawe D."/>
            <person name="Capella-Gutierrez S."/>
            <person name="Zakrzewski F."/>
            <person name="Tafer H."/>
            <person name="Rupp O."/>
            <person name="Sorensen T.R."/>
            <person name="Stracke R."/>
            <person name="Reinhardt R."/>
            <person name="Goesmann A."/>
            <person name="Kraft T."/>
            <person name="Schulz B."/>
            <person name="Stadler P.F."/>
            <person name="Schmidt T."/>
            <person name="Gabaldon T."/>
            <person name="Lehrach H."/>
            <person name="Weisshaar B."/>
            <person name="Himmelbauer H."/>
        </authorList>
    </citation>
    <scope>NUCLEOTIDE SEQUENCE [LARGE SCALE GENOMIC DNA]</scope>
    <source>
        <tissue evidence="3">Taproot</tissue>
    </source>
</reference>
<dbReference type="Gramene" id="KMS93474">
    <property type="protein sequence ID" value="KMS93474"/>
    <property type="gene ID" value="BVRB_031110"/>
</dbReference>